<feature type="signal peptide" evidence="1">
    <location>
        <begin position="1"/>
        <end position="24"/>
    </location>
</feature>
<evidence type="ECO:0000313" key="3">
    <source>
        <dbReference type="Proteomes" id="UP000593833"/>
    </source>
</evidence>
<evidence type="ECO:0000256" key="1">
    <source>
        <dbReference type="SAM" id="SignalP"/>
    </source>
</evidence>
<name>A0A7M2JDL8_PSEFL</name>
<gene>
    <name evidence="2" type="ORF">IM720_11330</name>
</gene>
<keyword evidence="1" id="KW-0732">Signal</keyword>
<protein>
    <recommendedName>
        <fullName evidence="4">Alginate export domain-containing protein</fullName>
    </recommendedName>
</protein>
<sequence length="445" mass="48877">MRAARSIPFASAMLIYSLCQQAQAYKLYSENDGTTVLNADLTGAVGFYSLNRNYLADPEKNPSRMNWQEGFIKYGFSGATDKIPTGSVYGGFSLISTGSFGDGDPGGTTAGDERATTVEEAYVGWRSGDMFPVLGQDGVDLSVGRQLAPTHSFMIVEDGFSPGSAYNPDPNLPYGSFNRGGAYSLGMRLAFGNTVVLRLGGDEGLHGNLMWIKSNNRVEGEAEFAVANLDYTTDFGTIGTTYVQGLDVNKKWTQGITAERDSLKAYSIRGESRLGIENADFAFEVARQNNKGRIESGMFFDVGYTFADAFWKPMLSFRQSRFSKNWDPIFPGGYRKRAPGEVASGFAGPTTNNYKINDVFLSINPTDNLSFNAQYFVYTQLTDRNSADRGGKELDLSVNWMATENIIVSPLIGFFKPNRWLENGGLQNGDDSIATLLQLTVWFTY</sequence>
<dbReference type="RefSeq" id="WP_102624331.1">
    <property type="nucleotide sequence ID" value="NZ_CP063233.1"/>
</dbReference>
<dbReference type="Proteomes" id="UP000593833">
    <property type="component" value="Chromosome"/>
</dbReference>
<dbReference type="AlphaFoldDB" id="A0A7M2JDL8"/>
<accession>A0A7M2JDL8</accession>
<dbReference type="EMBL" id="CP063233">
    <property type="protein sequence ID" value="QOU07279.1"/>
    <property type="molecule type" value="Genomic_DNA"/>
</dbReference>
<organism evidence="2 3">
    <name type="scientific">Pseudomonas fluorescens</name>
    <dbReference type="NCBI Taxonomy" id="294"/>
    <lineage>
        <taxon>Bacteria</taxon>
        <taxon>Pseudomonadati</taxon>
        <taxon>Pseudomonadota</taxon>
        <taxon>Gammaproteobacteria</taxon>
        <taxon>Pseudomonadales</taxon>
        <taxon>Pseudomonadaceae</taxon>
        <taxon>Pseudomonas</taxon>
    </lineage>
</organism>
<reference evidence="2 3" key="1">
    <citation type="submission" date="2020-10" db="EMBL/GenBank/DDBJ databases">
        <title>Complete genome sequence of a novel Pseudomonas fluorescens strain isolated from the flower of kumarahou (Pomaderris kumeraho).</title>
        <authorList>
            <person name="Summers M.C."/>
            <person name="Nowak V."/>
            <person name="Fairhurst M.J."/>
            <person name="Owen J.G."/>
            <person name="Gerth M.L."/>
            <person name="Patrick W.M."/>
        </authorList>
    </citation>
    <scope>NUCLEOTIDE SEQUENCE [LARGE SCALE GENOMIC DNA]</scope>
    <source>
        <strain evidence="2 3">KF1</strain>
    </source>
</reference>
<feature type="chain" id="PRO_5031142062" description="Alginate export domain-containing protein" evidence="1">
    <location>
        <begin position="25"/>
        <end position="445"/>
    </location>
</feature>
<evidence type="ECO:0000313" key="2">
    <source>
        <dbReference type="EMBL" id="QOU07279.1"/>
    </source>
</evidence>
<evidence type="ECO:0008006" key="4">
    <source>
        <dbReference type="Google" id="ProtNLM"/>
    </source>
</evidence>
<proteinExistence type="predicted"/>